<keyword evidence="5" id="KW-0046">Antibiotic resistance</keyword>
<keyword evidence="10" id="KW-1185">Reference proteome</keyword>
<dbReference type="PANTHER" id="PTHR43229:SF2">
    <property type="entry name" value="NODULATION PROTEIN J"/>
    <property type="match status" value="1"/>
</dbReference>
<comment type="similarity">
    <text evidence="6">Belongs to the ABC-2 integral membrane protein family.</text>
</comment>
<feature type="transmembrane region" description="Helical" evidence="6">
    <location>
        <begin position="123"/>
        <end position="148"/>
    </location>
</feature>
<evidence type="ECO:0000259" key="8">
    <source>
        <dbReference type="PROSITE" id="PS51012"/>
    </source>
</evidence>
<keyword evidence="6" id="KW-0813">Transport</keyword>
<proteinExistence type="inferred from homology"/>
<dbReference type="RefSeq" id="WP_091614517.1">
    <property type="nucleotide sequence ID" value="NZ_FMCX01000010.1"/>
</dbReference>
<feature type="transmembrane region" description="Helical" evidence="6">
    <location>
        <begin position="190"/>
        <end position="208"/>
    </location>
</feature>
<dbReference type="AlphaFoldDB" id="A0A1C5AGS9"/>
<dbReference type="InterPro" id="IPR051784">
    <property type="entry name" value="Nod_factor_ABC_transporter"/>
</dbReference>
<gene>
    <name evidence="9" type="ORF">GA0070564_11088</name>
</gene>
<dbReference type="Pfam" id="PF01061">
    <property type="entry name" value="ABC2_membrane"/>
    <property type="match status" value="1"/>
</dbReference>
<dbReference type="InterPro" id="IPR013525">
    <property type="entry name" value="ABC2_TM"/>
</dbReference>
<keyword evidence="2 6" id="KW-0812">Transmembrane</keyword>
<feature type="compositionally biased region" description="Low complexity" evidence="7">
    <location>
        <begin position="1"/>
        <end position="16"/>
    </location>
</feature>
<evidence type="ECO:0000256" key="1">
    <source>
        <dbReference type="ARBA" id="ARBA00004141"/>
    </source>
</evidence>
<feature type="domain" description="ABC transmembrane type-2" evidence="8">
    <location>
        <begin position="45"/>
        <end position="266"/>
    </location>
</feature>
<dbReference type="GO" id="GO:0046677">
    <property type="term" value="P:response to antibiotic"/>
    <property type="evidence" value="ECO:0007669"/>
    <property type="project" value="UniProtKB-KW"/>
</dbReference>
<accession>A0A1C5AGS9</accession>
<dbReference type="Proteomes" id="UP000199504">
    <property type="component" value="Unassembled WGS sequence"/>
</dbReference>
<name>A0A1C5AGS9_9ACTN</name>
<organism evidence="9 10">
    <name type="scientific">Micromonospora mirobrigensis</name>
    <dbReference type="NCBI Taxonomy" id="262898"/>
    <lineage>
        <taxon>Bacteria</taxon>
        <taxon>Bacillati</taxon>
        <taxon>Actinomycetota</taxon>
        <taxon>Actinomycetes</taxon>
        <taxon>Micromonosporales</taxon>
        <taxon>Micromonosporaceae</taxon>
        <taxon>Micromonospora</taxon>
    </lineage>
</organism>
<protein>
    <recommendedName>
        <fullName evidence="6">Transport permease protein</fullName>
    </recommendedName>
</protein>
<feature type="transmembrane region" description="Helical" evidence="6">
    <location>
        <begin position="154"/>
        <end position="178"/>
    </location>
</feature>
<dbReference type="PIRSF" id="PIRSF006648">
    <property type="entry name" value="DrrB"/>
    <property type="match status" value="1"/>
</dbReference>
<comment type="subcellular location">
    <subcellularLocation>
        <location evidence="6">Cell membrane</location>
        <topology evidence="6">Multi-pass membrane protein</topology>
    </subcellularLocation>
    <subcellularLocation>
        <location evidence="1">Membrane</location>
        <topology evidence="1">Multi-pass membrane protein</topology>
    </subcellularLocation>
</comment>
<dbReference type="PROSITE" id="PS51012">
    <property type="entry name" value="ABC_TM2"/>
    <property type="match status" value="1"/>
</dbReference>
<keyword evidence="3 6" id="KW-1133">Transmembrane helix</keyword>
<evidence type="ECO:0000313" key="10">
    <source>
        <dbReference type="Proteomes" id="UP000199504"/>
    </source>
</evidence>
<feature type="transmembrane region" description="Helical" evidence="6">
    <location>
        <begin position="76"/>
        <end position="102"/>
    </location>
</feature>
<evidence type="ECO:0000256" key="7">
    <source>
        <dbReference type="SAM" id="MobiDB-lite"/>
    </source>
</evidence>
<feature type="transmembrane region" description="Helical" evidence="6">
    <location>
        <begin position="46"/>
        <end position="64"/>
    </location>
</feature>
<dbReference type="GO" id="GO:0043190">
    <property type="term" value="C:ATP-binding cassette (ABC) transporter complex"/>
    <property type="evidence" value="ECO:0007669"/>
    <property type="project" value="InterPro"/>
</dbReference>
<dbReference type="OrthoDB" id="63188at2"/>
<evidence type="ECO:0000256" key="2">
    <source>
        <dbReference type="ARBA" id="ARBA00022692"/>
    </source>
</evidence>
<keyword evidence="4 6" id="KW-0472">Membrane</keyword>
<evidence type="ECO:0000313" key="9">
    <source>
        <dbReference type="EMBL" id="SCF44428.1"/>
    </source>
</evidence>
<feature type="region of interest" description="Disordered" evidence="7">
    <location>
        <begin position="1"/>
        <end position="22"/>
    </location>
</feature>
<evidence type="ECO:0000256" key="4">
    <source>
        <dbReference type="ARBA" id="ARBA00023136"/>
    </source>
</evidence>
<dbReference type="STRING" id="262898.GA0070564_11088"/>
<sequence>MTSAASPATTVPTPTSRADRRPPALGGFSAAVLGIEIRRVLRNRRTLIFILVMPAVFFLLFGLPSRGDRLDNGLPVTGWIMISLAVYAAMVATTSAGAAVATERALGWSRQLRLTPLRPAAYVGTKVVTAMVLGLLGVVVEFAVGAASGVRLPAYIWVTSGLVAWLGSLVFAALGLFVGYLAPAENVMQFMGPALAILAMLGGLFLPLELLPHVMQQIAKFTPVYGVGQLARAPLTGNGMDWAALGNLAGWTAFFTLGAARLFRRDTTRV</sequence>
<dbReference type="InterPro" id="IPR047817">
    <property type="entry name" value="ABC2_TM_bact-type"/>
</dbReference>
<dbReference type="PANTHER" id="PTHR43229">
    <property type="entry name" value="NODULATION PROTEIN J"/>
    <property type="match status" value="1"/>
</dbReference>
<evidence type="ECO:0000256" key="5">
    <source>
        <dbReference type="ARBA" id="ARBA00023251"/>
    </source>
</evidence>
<evidence type="ECO:0000256" key="3">
    <source>
        <dbReference type="ARBA" id="ARBA00022989"/>
    </source>
</evidence>
<dbReference type="EMBL" id="FMCX01000010">
    <property type="protein sequence ID" value="SCF44428.1"/>
    <property type="molecule type" value="Genomic_DNA"/>
</dbReference>
<feature type="transmembrane region" description="Helical" evidence="6">
    <location>
        <begin position="242"/>
        <end position="263"/>
    </location>
</feature>
<keyword evidence="6" id="KW-1003">Cell membrane</keyword>
<dbReference type="InterPro" id="IPR000412">
    <property type="entry name" value="ABC_2_transport"/>
</dbReference>
<evidence type="ECO:0000256" key="6">
    <source>
        <dbReference type="RuleBase" id="RU361157"/>
    </source>
</evidence>
<reference evidence="10" key="1">
    <citation type="submission" date="2016-06" db="EMBL/GenBank/DDBJ databases">
        <authorList>
            <person name="Varghese N."/>
            <person name="Submissions Spin"/>
        </authorList>
    </citation>
    <scope>NUCLEOTIDE SEQUENCE [LARGE SCALE GENOMIC DNA]</scope>
    <source>
        <strain evidence="10">DSM 44830</strain>
    </source>
</reference>
<dbReference type="GO" id="GO:0140359">
    <property type="term" value="F:ABC-type transporter activity"/>
    <property type="evidence" value="ECO:0007669"/>
    <property type="project" value="InterPro"/>
</dbReference>